<gene>
    <name evidence="1" type="ORF">WMSIL1_LOCUS5636</name>
</gene>
<protein>
    <submittedName>
        <fullName evidence="1">Uncharacterized protein</fullName>
    </submittedName>
</protein>
<keyword evidence="2" id="KW-1185">Reference proteome</keyword>
<dbReference type="Proteomes" id="UP000321570">
    <property type="component" value="Unassembled WGS sequence"/>
</dbReference>
<reference evidence="1 2" key="1">
    <citation type="submission" date="2019-07" db="EMBL/GenBank/DDBJ databases">
        <authorList>
            <person name="Jastrzebski P J."/>
            <person name="Paukszto L."/>
            <person name="Jastrzebski P J."/>
        </authorList>
    </citation>
    <scope>NUCLEOTIDE SEQUENCE [LARGE SCALE GENOMIC DNA]</scope>
    <source>
        <strain evidence="1 2">WMS-il1</strain>
    </source>
</reference>
<evidence type="ECO:0000313" key="2">
    <source>
        <dbReference type="Proteomes" id="UP000321570"/>
    </source>
</evidence>
<name>A0A564YEX5_HYMDI</name>
<accession>A0A564YEX5</accession>
<dbReference type="AlphaFoldDB" id="A0A564YEX5"/>
<evidence type="ECO:0000313" key="1">
    <source>
        <dbReference type="EMBL" id="VUZ45832.1"/>
    </source>
</evidence>
<organism evidence="1 2">
    <name type="scientific">Hymenolepis diminuta</name>
    <name type="common">Rat tapeworm</name>
    <dbReference type="NCBI Taxonomy" id="6216"/>
    <lineage>
        <taxon>Eukaryota</taxon>
        <taxon>Metazoa</taxon>
        <taxon>Spiralia</taxon>
        <taxon>Lophotrochozoa</taxon>
        <taxon>Platyhelminthes</taxon>
        <taxon>Cestoda</taxon>
        <taxon>Eucestoda</taxon>
        <taxon>Cyclophyllidea</taxon>
        <taxon>Hymenolepididae</taxon>
        <taxon>Hymenolepis</taxon>
    </lineage>
</organism>
<dbReference type="EMBL" id="CABIJS010000188">
    <property type="protein sequence ID" value="VUZ45832.1"/>
    <property type="molecule type" value="Genomic_DNA"/>
</dbReference>
<sequence length="54" mass="5983">MLLSKLLCVPTKCNPRRAYSAGDLVYALNHHLNPHWAAAVITKLYGSDICDTRA</sequence>
<proteinExistence type="predicted"/>